<feature type="compositionally biased region" description="Basic and acidic residues" evidence="1">
    <location>
        <begin position="102"/>
        <end position="123"/>
    </location>
</feature>
<dbReference type="EMBL" id="MSFL01000003">
    <property type="protein sequence ID" value="PWY90005.1"/>
    <property type="molecule type" value="Genomic_DNA"/>
</dbReference>
<feature type="compositionally biased region" description="Low complexity" evidence="1">
    <location>
        <begin position="373"/>
        <end position="396"/>
    </location>
</feature>
<dbReference type="STRING" id="1448321.A0A317WVA0"/>
<feature type="compositionally biased region" description="Pro residues" evidence="1">
    <location>
        <begin position="38"/>
        <end position="47"/>
    </location>
</feature>
<gene>
    <name evidence="2" type="ORF">BO70DRAFT_132537</name>
</gene>
<feature type="compositionally biased region" description="Low complexity" evidence="1">
    <location>
        <begin position="55"/>
        <end position="67"/>
    </location>
</feature>
<feature type="compositionally biased region" description="Low complexity" evidence="1">
    <location>
        <begin position="124"/>
        <end position="139"/>
    </location>
</feature>
<dbReference type="OrthoDB" id="4179406at2759"/>
<dbReference type="VEuPathDB" id="FungiDB:BO70DRAFT_132537"/>
<reference evidence="2 3" key="1">
    <citation type="submission" date="2016-12" db="EMBL/GenBank/DDBJ databases">
        <title>The genomes of Aspergillus section Nigri reveals drivers in fungal speciation.</title>
        <authorList>
            <consortium name="DOE Joint Genome Institute"/>
            <person name="Vesth T.C."/>
            <person name="Nybo J."/>
            <person name="Theobald S."/>
            <person name="Brandl J."/>
            <person name="Frisvad J.C."/>
            <person name="Nielsen K.F."/>
            <person name="Lyhne E.K."/>
            <person name="Kogle M.E."/>
            <person name="Kuo A."/>
            <person name="Riley R."/>
            <person name="Clum A."/>
            <person name="Nolan M."/>
            <person name="Lipzen A."/>
            <person name="Salamov A."/>
            <person name="Henrissat B."/>
            <person name="Wiebenga A."/>
            <person name="De Vries R.P."/>
            <person name="Grigoriev I.V."/>
            <person name="Mortensen U.H."/>
            <person name="Andersen M.R."/>
            <person name="Baker S.E."/>
        </authorList>
    </citation>
    <scope>NUCLEOTIDE SEQUENCE [LARGE SCALE GENOMIC DNA]</scope>
    <source>
        <strain evidence="2 3">CBS 117.55</strain>
    </source>
</reference>
<keyword evidence="3" id="KW-1185">Reference proteome</keyword>
<sequence length="483" mass="53720">MSTNISRPQDSCILGESWVVASPDGENEPQANCQPFDPSTPTPQPRPRPARKARSYGSESISTSTSSLGPELIMPSIYEAPPSEASWVAPASRSKRSLRQRHPTEPRHSTPEKKQTSPPRKQDSTTPTTTRKSPSNKPTQYRPWTPPTIPSLESSLRAILNLVLIAAITHMLVLPELVQQYQTLCSLEALATLYPSSCIPLYPQAHPVHHQPIPQEDKETVISSQTRLESLFNATLYDMAPLSTTLKHSESKLRDIHHDLKKAYPGSKHELDLEFTGCLQATRTAARKFDSLQADIRSAVDSLIATGDARTLVHDARLSTQMARREQYLEQLTSRMHSKADSLSNDLATLDDHLESIGGIVDRESKHSPSPQPQSNTDTPTPPNSNSNSPQEPPTQDQQEKHTPRQLNPFSLLGLNLNLPSLFRPSSSTTEPSENTLITNPSHHHHPLIKLFRDAATNHHPVIRVVRNMSNQLQTLHKRKNPV</sequence>
<feature type="region of interest" description="Disordered" evidence="1">
    <location>
        <begin position="362"/>
        <end position="404"/>
    </location>
</feature>
<dbReference type="AlphaFoldDB" id="A0A317WVA0"/>
<feature type="region of interest" description="Disordered" evidence="1">
    <location>
        <begin position="422"/>
        <end position="442"/>
    </location>
</feature>
<dbReference type="RefSeq" id="XP_025402836.1">
    <property type="nucleotide sequence ID" value="XM_025538045.1"/>
</dbReference>
<organism evidence="2 3">
    <name type="scientific">Aspergillus heteromorphus CBS 117.55</name>
    <dbReference type="NCBI Taxonomy" id="1448321"/>
    <lineage>
        <taxon>Eukaryota</taxon>
        <taxon>Fungi</taxon>
        <taxon>Dikarya</taxon>
        <taxon>Ascomycota</taxon>
        <taxon>Pezizomycotina</taxon>
        <taxon>Eurotiomycetes</taxon>
        <taxon>Eurotiomycetidae</taxon>
        <taxon>Eurotiales</taxon>
        <taxon>Aspergillaceae</taxon>
        <taxon>Aspergillus</taxon>
        <taxon>Aspergillus subgen. Circumdati</taxon>
    </lineage>
</organism>
<protein>
    <submittedName>
        <fullName evidence="2">Uncharacterized protein</fullName>
    </submittedName>
</protein>
<proteinExistence type="predicted"/>
<evidence type="ECO:0000313" key="3">
    <source>
        <dbReference type="Proteomes" id="UP000247233"/>
    </source>
</evidence>
<feature type="compositionally biased region" description="Low complexity" evidence="1">
    <location>
        <begin position="422"/>
        <end position="434"/>
    </location>
</feature>
<name>A0A317WVA0_9EURO</name>
<comment type="caution">
    <text evidence="2">The sequence shown here is derived from an EMBL/GenBank/DDBJ whole genome shotgun (WGS) entry which is preliminary data.</text>
</comment>
<accession>A0A317WVA0</accession>
<dbReference type="GeneID" id="37060282"/>
<evidence type="ECO:0000313" key="2">
    <source>
        <dbReference type="EMBL" id="PWY90005.1"/>
    </source>
</evidence>
<dbReference type="Proteomes" id="UP000247233">
    <property type="component" value="Unassembled WGS sequence"/>
</dbReference>
<feature type="region of interest" description="Disordered" evidence="1">
    <location>
        <begin position="19"/>
        <end position="146"/>
    </location>
</feature>
<evidence type="ECO:0000256" key="1">
    <source>
        <dbReference type="SAM" id="MobiDB-lite"/>
    </source>
</evidence>